<dbReference type="PANTHER" id="PTHR19920">
    <property type="entry name" value="WD40 PROTEIN CIAO1"/>
    <property type="match status" value="1"/>
</dbReference>
<accession>A0A427XME4</accession>
<dbReference type="InterPro" id="IPR019775">
    <property type="entry name" value="WD40_repeat_CS"/>
</dbReference>
<dbReference type="InterPro" id="IPR028608">
    <property type="entry name" value="CIAO1/Cia1"/>
</dbReference>
<dbReference type="SUPFAM" id="SSF50978">
    <property type="entry name" value="WD40 repeat-like"/>
    <property type="match status" value="1"/>
</dbReference>
<dbReference type="RefSeq" id="XP_028475051.1">
    <property type="nucleotide sequence ID" value="XM_028624883.1"/>
</dbReference>
<dbReference type="PROSITE" id="PS50294">
    <property type="entry name" value="WD_REPEATS_REGION"/>
    <property type="match status" value="3"/>
</dbReference>
<evidence type="ECO:0000313" key="6">
    <source>
        <dbReference type="Proteomes" id="UP000279236"/>
    </source>
</evidence>
<dbReference type="InterPro" id="IPR001680">
    <property type="entry name" value="WD40_rpt"/>
</dbReference>
<feature type="repeat" description="WD" evidence="4">
    <location>
        <begin position="391"/>
        <end position="409"/>
    </location>
</feature>
<dbReference type="Proteomes" id="UP000279236">
    <property type="component" value="Unassembled WGS sequence"/>
</dbReference>
<evidence type="ECO:0000256" key="1">
    <source>
        <dbReference type="ARBA" id="ARBA00022574"/>
    </source>
</evidence>
<dbReference type="Gene3D" id="2.130.10.10">
    <property type="entry name" value="YVTN repeat-like/Quinoprotein amine dehydrogenase"/>
    <property type="match status" value="3"/>
</dbReference>
<keyword evidence="6" id="KW-1185">Reference proteome</keyword>
<dbReference type="PROSITE" id="PS50082">
    <property type="entry name" value="WD_REPEATS_2"/>
    <property type="match status" value="5"/>
</dbReference>
<dbReference type="STRING" id="105984.A0A427XME4"/>
<dbReference type="GeneID" id="39594155"/>
<comment type="caution">
    <text evidence="5">The sequence shown here is derived from an EMBL/GenBank/DDBJ whole genome shotgun (WGS) entry which is preliminary data.</text>
</comment>
<dbReference type="PROSITE" id="PS00678">
    <property type="entry name" value="WD_REPEATS_1"/>
    <property type="match status" value="1"/>
</dbReference>
<comment type="similarity">
    <text evidence="3">Belongs to the WD repeat CIA1 family.</text>
</comment>
<dbReference type="EMBL" id="RSCE01000009">
    <property type="protein sequence ID" value="RSH79942.1"/>
    <property type="molecule type" value="Genomic_DNA"/>
</dbReference>
<feature type="repeat" description="WD" evidence="4">
    <location>
        <begin position="132"/>
        <end position="166"/>
    </location>
</feature>
<dbReference type="InterPro" id="IPR036322">
    <property type="entry name" value="WD40_repeat_dom_sf"/>
</dbReference>
<dbReference type="PANTHER" id="PTHR19920:SF0">
    <property type="entry name" value="CYTOSOLIC IRON-SULFUR PROTEIN ASSEMBLY PROTEIN CIAO1-RELATED"/>
    <property type="match status" value="1"/>
</dbReference>
<keyword evidence="1 4" id="KW-0853">WD repeat</keyword>
<keyword evidence="2" id="KW-0677">Repeat</keyword>
<dbReference type="GO" id="GO:0016226">
    <property type="term" value="P:iron-sulfur cluster assembly"/>
    <property type="evidence" value="ECO:0007669"/>
    <property type="project" value="UniProtKB-UniRule"/>
</dbReference>
<evidence type="ECO:0000313" key="5">
    <source>
        <dbReference type="EMBL" id="RSH79942.1"/>
    </source>
</evidence>
<reference evidence="5 6" key="1">
    <citation type="submission" date="2018-11" db="EMBL/GenBank/DDBJ databases">
        <title>Genome sequence of Apiotrichum porosum DSM 27194.</title>
        <authorList>
            <person name="Aliyu H."/>
            <person name="Gorte O."/>
            <person name="Ochsenreither K."/>
        </authorList>
    </citation>
    <scope>NUCLEOTIDE SEQUENCE [LARGE SCALE GENOMIC DNA]</scope>
    <source>
        <strain evidence="5 6">DSM 27194</strain>
    </source>
</reference>
<dbReference type="SMART" id="SM00320">
    <property type="entry name" value="WD40"/>
    <property type="match status" value="7"/>
</dbReference>
<evidence type="ECO:0000256" key="3">
    <source>
        <dbReference type="HAMAP-Rule" id="MF_03037"/>
    </source>
</evidence>
<dbReference type="CDD" id="cd00200">
    <property type="entry name" value="WD40"/>
    <property type="match status" value="1"/>
</dbReference>
<feature type="repeat" description="WD" evidence="4">
    <location>
        <begin position="267"/>
        <end position="291"/>
    </location>
</feature>
<evidence type="ECO:0000256" key="4">
    <source>
        <dbReference type="PROSITE-ProRule" id="PRU00221"/>
    </source>
</evidence>
<dbReference type="InterPro" id="IPR020472">
    <property type="entry name" value="WD40_PAC1"/>
</dbReference>
<gene>
    <name evidence="3 5" type="primary">CIA1</name>
    <name evidence="5" type="ORF">EHS24_009612</name>
</gene>
<dbReference type="OrthoDB" id="284782at2759"/>
<dbReference type="HAMAP" id="MF_03037">
    <property type="entry name" value="ciao1"/>
    <property type="match status" value="1"/>
</dbReference>
<organism evidence="5 6">
    <name type="scientific">Apiotrichum porosum</name>
    <dbReference type="NCBI Taxonomy" id="105984"/>
    <lineage>
        <taxon>Eukaryota</taxon>
        <taxon>Fungi</taxon>
        <taxon>Dikarya</taxon>
        <taxon>Basidiomycota</taxon>
        <taxon>Agaricomycotina</taxon>
        <taxon>Tremellomycetes</taxon>
        <taxon>Trichosporonales</taxon>
        <taxon>Trichosporonaceae</taxon>
        <taxon>Apiotrichum</taxon>
    </lineage>
</organism>
<dbReference type="GO" id="GO:0097361">
    <property type="term" value="C:cytosolic [4Fe-4S] assembly targeting complex"/>
    <property type="evidence" value="ECO:0007669"/>
    <property type="project" value="InterPro"/>
</dbReference>
<evidence type="ECO:0000256" key="2">
    <source>
        <dbReference type="ARBA" id="ARBA00022737"/>
    </source>
</evidence>
<sequence length="409" mass="42914">MPQIQLVADLPGHSAAAWCVAFNPSRPLLASCSTDKTVRLFSYTLPSDSTLSDPFPAADAATPKLQLVQSIPTEHKRTVRSVAWAPGGRTLATASFDSTVGVWEEVEAGEMGDEGVSGAAGGEMEWECVTTLEGHENECKSVGFSADGGLLASCSRDRSVWVWEVQPDADFECIAVMMDHGADVKNIAWHPKEEILASASYDAHINVMFDDPDGDWGLFQRLTPTLPAADLHIPHSSVALVAAMGDSPAEAAANAIDVPPLVEAETVWSLAWSPCGRFLASGGDRGGIRLWVRMGSNPDSELHEVIHTSAHRGACYALSWGPGGAADGAGLLASAGADGRVIVWQVKALTGDGDVPGATIEPVAAMRDAHGVADVNSIAWNVREDGKGAGLLSSAGDDGSVKVWRVVKD</sequence>
<feature type="repeat" description="WD" evidence="4">
    <location>
        <begin position="72"/>
        <end position="104"/>
    </location>
</feature>
<protein>
    <recommendedName>
        <fullName evidence="3">Probable cytosolic iron-sulfur protein assembly protein 1</fullName>
    </recommendedName>
</protein>
<dbReference type="Pfam" id="PF00400">
    <property type="entry name" value="WD40"/>
    <property type="match status" value="7"/>
</dbReference>
<dbReference type="InterPro" id="IPR015943">
    <property type="entry name" value="WD40/YVTN_repeat-like_dom_sf"/>
</dbReference>
<dbReference type="AlphaFoldDB" id="A0A427XME4"/>
<proteinExistence type="inferred from homology"/>
<feature type="repeat" description="WD" evidence="4">
    <location>
        <begin position="10"/>
        <end position="42"/>
    </location>
</feature>
<comment type="function">
    <text evidence="3">Essential component of the cytosolic iron-sulfur (Fe/S) protein assembly machinery. Required for the maturation of extramitochondrial Fe/S proteins.</text>
</comment>
<dbReference type="PRINTS" id="PR00320">
    <property type="entry name" value="GPROTEINBRPT"/>
</dbReference>
<name>A0A427XME4_9TREE</name>